<keyword evidence="3" id="KW-1185">Reference proteome</keyword>
<feature type="non-terminal residue" evidence="2">
    <location>
        <position position="96"/>
    </location>
</feature>
<comment type="caution">
    <text evidence="2">The sequence shown here is derived from an EMBL/GenBank/DDBJ whole genome shotgun (WGS) entry which is preliminary data.</text>
</comment>
<feature type="region of interest" description="Disordered" evidence="1">
    <location>
        <begin position="1"/>
        <end position="59"/>
    </location>
</feature>
<proteinExistence type="predicted"/>
<reference evidence="2" key="1">
    <citation type="journal article" date="2022" name="bioRxiv">
        <title>Sequencing and chromosome-scale assembly of the giantPleurodeles waltlgenome.</title>
        <authorList>
            <person name="Brown T."/>
            <person name="Elewa A."/>
            <person name="Iarovenko S."/>
            <person name="Subramanian E."/>
            <person name="Araus A.J."/>
            <person name="Petzold A."/>
            <person name="Susuki M."/>
            <person name="Suzuki K.-i.T."/>
            <person name="Hayashi T."/>
            <person name="Toyoda A."/>
            <person name="Oliveira C."/>
            <person name="Osipova E."/>
            <person name="Leigh N.D."/>
            <person name="Simon A."/>
            <person name="Yun M.H."/>
        </authorList>
    </citation>
    <scope>NUCLEOTIDE SEQUENCE</scope>
    <source>
        <strain evidence="2">20211129_DDA</strain>
        <tissue evidence="2">Liver</tissue>
    </source>
</reference>
<dbReference type="EMBL" id="JANPWB010000011">
    <property type="protein sequence ID" value="KAJ1122233.1"/>
    <property type="molecule type" value="Genomic_DNA"/>
</dbReference>
<protein>
    <submittedName>
        <fullName evidence="2">Uncharacterized protein</fullName>
    </submittedName>
</protein>
<name>A0AAV7P939_PLEWA</name>
<dbReference type="AlphaFoldDB" id="A0AAV7P939"/>
<sequence>RQAAKTQSATRCQQIPSDRRSAACANVSHASITPKPVNPPPRSFQLHQGPEVATDSKKQLRPGISCGTKIHVREQQANAGAVLRCAVPLLLAGVRG</sequence>
<evidence type="ECO:0000313" key="2">
    <source>
        <dbReference type="EMBL" id="KAJ1122233.1"/>
    </source>
</evidence>
<feature type="non-terminal residue" evidence="2">
    <location>
        <position position="1"/>
    </location>
</feature>
<evidence type="ECO:0000313" key="3">
    <source>
        <dbReference type="Proteomes" id="UP001066276"/>
    </source>
</evidence>
<gene>
    <name evidence="2" type="ORF">NDU88_000736</name>
</gene>
<evidence type="ECO:0000256" key="1">
    <source>
        <dbReference type="SAM" id="MobiDB-lite"/>
    </source>
</evidence>
<feature type="compositionally biased region" description="Polar residues" evidence="1">
    <location>
        <begin position="1"/>
        <end position="16"/>
    </location>
</feature>
<organism evidence="2 3">
    <name type="scientific">Pleurodeles waltl</name>
    <name type="common">Iberian ribbed newt</name>
    <dbReference type="NCBI Taxonomy" id="8319"/>
    <lineage>
        <taxon>Eukaryota</taxon>
        <taxon>Metazoa</taxon>
        <taxon>Chordata</taxon>
        <taxon>Craniata</taxon>
        <taxon>Vertebrata</taxon>
        <taxon>Euteleostomi</taxon>
        <taxon>Amphibia</taxon>
        <taxon>Batrachia</taxon>
        <taxon>Caudata</taxon>
        <taxon>Salamandroidea</taxon>
        <taxon>Salamandridae</taxon>
        <taxon>Pleurodelinae</taxon>
        <taxon>Pleurodeles</taxon>
    </lineage>
</organism>
<dbReference type="Proteomes" id="UP001066276">
    <property type="component" value="Chromosome 7"/>
</dbReference>
<accession>A0AAV7P939</accession>